<reference evidence="1" key="1">
    <citation type="submission" date="2020-08" db="EMBL/GenBank/DDBJ databases">
        <title>Genome sequencing and assembly of the red palm weevil Rhynchophorus ferrugineus.</title>
        <authorList>
            <person name="Dias G.B."/>
            <person name="Bergman C.M."/>
            <person name="Manee M."/>
        </authorList>
    </citation>
    <scope>NUCLEOTIDE SEQUENCE</scope>
    <source>
        <strain evidence="1">AA-2017</strain>
        <tissue evidence="1">Whole larva</tissue>
    </source>
</reference>
<comment type="caution">
    <text evidence="1">The sequence shown here is derived from an EMBL/GenBank/DDBJ whole genome shotgun (WGS) entry which is preliminary data.</text>
</comment>
<accession>A0A834M774</accession>
<evidence type="ECO:0000313" key="2">
    <source>
        <dbReference type="Proteomes" id="UP000625711"/>
    </source>
</evidence>
<sequence>MTSQISEITAPDFFLRGFLRSEVCVNKPPAIQHLKGTIRHEIDEIQPHMLQDVMKNALKRAETCIANRGHHLADLIFQL</sequence>
<dbReference type="OrthoDB" id="8122262at2759"/>
<name>A0A834M774_RHYFE</name>
<dbReference type="GO" id="GO:0003676">
    <property type="term" value="F:nucleic acid binding"/>
    <property type="evidence" value="ECO:0007669"/>
    <property type="project" value="InterPro"/>
</dbReference>
<organism evidence="1 2">
    <name type="scientific">Rhynchophorus ferrugineus</name>
    <name type="common">Red palm weevil</name>
    <name type="synonym">Curculio ferrugineus</name>
    <dbReference type="NCBI Taxonomy" id="354439"/>
    <lineage>
        <taxon>Eukaryota</taxon>
        <taxon>Metazoa</taxon>
        <taxon>Ecdysozoa</taxon>
        <taxon>Arthropoda</taxon>
        <taxon>Hexapoda</taxon>
        <taxon>Insecta</taxon>
        <taxon>Pterygota</taxon>
        <taxon>Neoptera</taxon>
        <taxon>Endopterygota</taxon>
        <taxon>Coleoptera</taxon>
        <taxon>Polyphaga</taxon>
        <taxon>Cucujiformia</taxon>
        <taxon>Curculionidae</taxon>
        <taxon>Dryophthorinae</taxon>
        <taxon>Rhynchophorus</taxon>
    </lineage>
</organism>
<evidence type="ECO:0000313" key="1">
    <source>
        <dbReference type="EMBL" id="KAF7270721.1"/>
    </source>
</evidence>
<dbReference type="AlphaFoldDB" id="A0A834M774"/>
<gene>
    <name evidence="1" type="ORF">GWI33_016304</name>
</gene>
<proteinExistence type="predicted"/>
<keyword evidence="2" id="KW-1185">Reference proteome</keyword>
<dbReference type="Proteomes" id="UP000625711">
    <property type="component" value="Unassembled WGS sequence"/>
</dbReference>
<protein>
    <submittedName>
        <fullName evidence="1">Uncharacterized protein</fullName>
    </submittedName>
</protein>
<dbReference type="EMBL" id="JAACXV010014065">
    <property type="protein sequence ID" value="KAF7270721.1"/>
    <property type="molecule type" value="Genomic_DNA"/>
</dbReference>
<dbReference type="Gene3D" id="3.30.420.10">
    <property type="entry name" value="Ribonuclease H-like superfamily/Ribonuclease H"/>
    <property type="match status" value="1"/>
</dbReference>
<dbReference type="InterPro" id="IPR036397">
    <property type="entry name" value="RNaseH_sf"/>
</dbReference>